<dbReference type="InterPro" id="IPR029787">
    <property type="entry name" value="Nucleotide_cyclase"/>
</dbReference>
<dbReference type="InterPro" id="IPR017441">
    <property type="entry name" value="Protein_kinase_ATP_BS"/>
</dbReference>
<evidence type="ECO:0000313" key="7">
    <source>
        <dbReference type="EMBL" id="OUL58460.1"/>
    </source>
</evidence>
<evidence type="ECO:0000256" key="4">
    <source>
        <dbReference type="PROSITE-ProRule" id="PRU10141"/>
    </source>
</evidence>
<dbReference type="GO" id="GO:0016020">
    <property type="term" value="C:membrane"/>
    <property type="evidence" value="ECO:0007669"/>
    <property type="project" value="UniProtKB-SubCell"/>
</dbReference>
<dbReference type="PROSITE" id="PS00107">
    <property type="entry name" value="PROTEIN_KINASE_ATP"/>
    <property type="match status" value="1"/>
</dbReference>
<organism evidence="7 8">
    <name type="scientific">Pseudoalteromonas ulvae</name>
    <dbReference type="NCBI Taxonomy" id="107327"/>
    <lineage>
        <taxon>Bacteria</taxon>
        <taxon>Pseudomonadati</taxon>
        <taxon>Pseudomonadota</taxon>
        <taxon>Gammaproteobacteria</taxon>
        <taxon>Alteromonadales</taxon>
        <taxon>Pseudoalteromonadaceae</taxon>
        <taxon>Pseudoalteromonas</taxon>
    </lineage>
</organism>
<dbReference type="Pfam" id="PF13191">
    <property type="entry name" value="AAA_16"/>
    <property type="match status" value="1"/>
</dbReference>
<dbReference type="GO" id="GO:0005524">
    <property type="term" value="F:ATP binding"/>
    <property type="evidence" value="ECO:0007669"/>
    <property type="project" value="UniProtKB-UniRule"/>
</dbReference>
<dbReference type="PROSITE" id="PS50125">
    <property type="entry name" value="GUANYLATE_CYCLASE_2"/>
    <property type="match status" value="1"/>
</dbReference>
<feature type="domain" description="Protein kinase" evidence="5">
    <location>
        <begin position="20"/>
        <end position="293"/>
    </location>
</feature>
<dbReference type="InterPro" id="IPR000719">
    <property type="entry name" value="Prot_kinase_dom"/>
</dbReference>
<dbReference type="PANTHER" id="PTHR16305:SF28">
    <property type="entry name" value="GUANYLATE CYCLASE DOMAIN-CONTAINING PROTEIN"/>
    <property type="match status" value="1"/>
</dbReference>
<dbReference type="SUPFAM" id="SSF56112">
    <property type="entry name" value="Protein kinase-like (PK-like)"/>
    <property type="match status" value="1"/>
</dbReference>
<dbReference type="InterPro" id="IPR001054">
    <property type="entry name" value="A/G_cyclase"/>
</dbReference>
<dbReference type="InterPro" id="IPR008271">
    <property type="entry name" value="Ser/Thr_kinase_AS"/>
</dbReference>
<dbReference type="Gene3D" id="3.30.70.1230">
    <property type="entry name" value="Nucleotide cyclase"/>
    <property type="match status" value="1"/>
</dbReference>
<keyword evidence="7" id="KW-0418">Kinase</keyword>
<dbReference type="RefSeq" id="WP_086743763.1">
    <property type="nucleotide sequence ID" value="NZ_MWPV01000002.1"/>
</dbReference>
<proteinExistence type="predicted"/>
<dbReference type="SMART" id="SM00220">
    <property type="entry name" value="S_TKc"/>
    <property type="match status" value="1"/>
</dbReference>
<reference evidence="7 8" key="1">
    <citation type="submission" date="2017-02" db="EMBL/GenBank/DDBJ databases">
        <title>Pseudoalteromonas ulvae TC14 Genome.</title>
        <authorList>
            <person name="Molmeret M."/>
        </authorList>
    </citation>
    <scope>NUCLEOTIDE SEQUENCE [LARGE SCALE GENOMIC DNA]</scope>
    <source>
        <strain evidence="7">TC14</strain>
    </source>
</reference>
<dbReference type="PROSITE" id="PS00108">
    <property type="entry name" value="PROTEIN_KINASE_ST"/>
    <property type="match status" value="1"/>
</dbReference>
<dbReference type="SUPFAM" id="SSF52540">
    <property type="entry name" value="P-loop containing nucleoside triphosphate hydrolases"/>
    <property type="match status" value="1"/>
</dbReference>
<dbReference type="InterPro" id="IPR041664">
    <property type="entry name" value="AAA_16"/>
</dbReference>
<evidence type="ECO:0000259" key="6">
    <source>
        <dbReference type="PROSITE" id="PS50125"/>
    </source>
</evidence>
<evidence type="ECO:0000313" key="8">
    <source>
        <dbReference type="Proteomes" id="UP000194841"/>
    </source>
</evidence>
<dbReference type="PANTHER" id="PTHR16305">
    <property type="entry name" value="TESTICULAR SOLUBLE ADENYLYL CYCLASE"/>
    <property type="match status" value="1"/>
</dbReference>
<dbReference type="NCBIfam" id="TIGR03903">
    <property type="entry name" value="TOMM_kin_cyc"/>
    <property type="match status" value="1"/>
</dbReference>
<evidence type="ECO:0000256" key="2">
    <source>
        <dbReference type="ARBA" id="ARBA00022741"/>
    </source>
</evidence>
<keyword evidence="7" id="KW-0808">Transferase</keyword>
<dbReference type="GO" id="GO:0009190">
    <property type="term" value="P:cyclic nucleotide biosynthetic process"/>
    <property type="evidence" value="ECO:0007669"/>
    <property type="project" value="InterPro"/>
</dbReference>
<dbReference type="InterPro" id="IPR011009">
    <property type="entry name" value="Kinase-like_dom_sf"/>
</dbReference>
<dbReference type="Gene3D" id="3.40.50.300">
    <property type="entry name" value="P-loop containing nucleotide triphosphate hydrolases"/>
    <property type="match status" value="1"/>
</dbReference>
<evidence type="ECO:0000256" key="1">
    <source>
        <dbReference type="ARBA" id="ARBA00004167"/>
    </source>
</evidence>
<dbReference type="InterPro" id="IPR027417">
    <property type="entry name" value="P-loop_NTPase"/>
</dbReference>
<protein>
    <submittedName>
        <fullName evidence="7">TOMM system kinase/cyclase fusion protein</fullName>
    </submittedName>
</protein>
<comment type="subcellular location">
    <subcellularLocation>
        <location evidence="1">Membrane</location>
        <topology evidence="1">Single-pass membrane protein</topology>
    </subcellularLocation>
</comment>
<dbReference type="GO" id="GO:0005737">
    <property type="term" value="C:cytoplasm"/>
    <property type="evidence" value="ECO:0007669"/>
    <property type="project" value="TreeGrafter"/>
</dbReference>
<dbReference type="GO" id="GO:0004672">
    <property type="term" value="F:protein kinase activity"/>
    <property type="evidence" value="ECO:0007669"/>
    <property type="project" value="InterPro"/>
</dbReference>
<dbReference type="OrthoDB" id="9801841at2"/>
<keyword evidence="3 4" id="KW-0067">ATP-binding</keyword>
<dbReference type="Gene3D" id="1.10.510.10">
    <property type="entry name" value="Transferase(Phosphotransferase) domain 1"/>
    <property type="match status" value="1"/>
</dbReference>
<dbReference type="GO" id="GO:0035556">
    <property type="term" value="P:intracellular signal transduction"/>
    <property type="evidence" value="ECO:0007669"/>
    <property type="project" value="InterPro"/>
</dbReference>
<feature type="binding site" evidence="4">
    <location>
        <position position="49"/>
    </location>
    <ligand>
        <name>ATP</name>
        <dbReference type="ChEBI" id="CHEBI:30616"/>
    </ligand>
</feature>
<sequence>MNVGMSDLDPITLQFNSDAYQLIEKIGEGGFASVYRAVLLKTGQEVAIKFLNINTDFDAEKKQRYIDRFERETLLVSRLQHPNIVRLLDKGRSNDHLLYAVFEYVQGQTLKQVITQSGALKPVVAAEIMTQVLDALAHAHQLGVIHRDIKPANIMLTQTGAKTHVKVLDFGIGTLINEAQHSDYKSITLTQETLGTPSYSAPEQLRGEPPTVKTDIYVWALVFIECLTGKPAMTGSSIASIFHKQLSQSNVPLSAALVGHPIAAILRRALQKKSHERTVTAQELFAEVSQLNFANLVGDLSGQDNSKHEFSETTLSDNTMVSAKAANQTSQTERKQITALAVTISLRRMTHEHFDSEVIEAIHHDLKNQCIDIAIRYGAYHVGSLGHQLLFYFGYPTVSDNDSRLSARTALEISSLLQKRSSLLRVSQGIEAKAKIGMHTGIITCFADTSPEGETANIALELSAMAEPEQILCSQSSQNILNCYLEFQPRQRCLVGINSTLQLTYLLTAERQAEAFGFLRGHRRNHGFFGRTAQLDRLKQVLETRSDQLNGLQENEKWLHIYGEAGIGKSRLVFEFRDNAVAHPQFIAQCLPEQQNNALFPILNLIQYKYSLLNLADEEAAQLLYEQALCIADNINAFEEGVATLLAWLNLPLPDGLSEPNLNIEQQRMAMFAVLAQLLLSNLNSDLKQVIIIEDLHWVDPISRDFIVYLVKNAQAHKCLIVTTSREALDETLAFNSCSSLHLTQLPPQMTRLFIQSLFGHDVVAPNVTDLLINRTDGIPLFIEELVDMLKKNQLVHKLNGIIDFVSPDKLDQVPSTLRDSLQQKLDSLVYSKETVQLAAAIGREFDYQLLQAASARSEEQTQTDLNELLAADLIIQHRKVEGDSYIFKHALVRDAAYESIQFSHKINHHQRLARAYQSLENKKSESAQISMHFELAQDYPLAIKYALNTAENAIKRYLYHDALVQYQRALTLNNELSAQLAYPEDDIRNAVAACLVAIEGWQSEKASHLLNAHEQQATQIDLLKSFSVIRGNWLMEYAKGNIITAHEINLALYEHKATYSISIQLIIYEMLMQTSFCLGEFACTQQYYDEFELLLNLAPVDSQFCVENFGTVPTLTSKAFVAGANILMGNTSQAEQYIAALNQETSEINLDELSSAVCGLLNWLSLLQFPLAENKADLLVQAQLVNQQGLALAKKVNNPFWLSYNTMHQYVLDYPTVGCWDLTVYEQNLAKFPAYFLHRGLYFIVLGHHALALGRNDIARQCSDLVSHHQNDTQLRYTKGLLETLKVNL</sequence>
<dbReference type="GO" id="GO:0004016">
    <property type="term" value="F:adenylate cyclase activity"/>
    <property type="evidence" value="ECO:0007669"/>
    <property type="project" value="TreeGrafter"/>
</dbReference>
<dbReference type="Pfam" id="PF00069">
    <property type="entry name" value="Pkinase"/>
    <property type="match status" value="1"/>
</dbReference>
<keyword evidence="8" id="KW-1185">Reference proteome</keyword>
<keyword evidence="2 4" id="KW-0547">Nucleotide-binding</keyword>
<accession>A0A244CS61</accession>
<comment type="caution">
    <text evidence="7">The sequence shown here is derived from an EMBL/GenBank/DDBJ whole genome shotgun (WGS) entry which is preliminary data.</text>
</comment>
<feature type="domain" description="Guanylate cyclase" evidence="6">
    <location>
        <begin position="319"/>
        <end position="463"/>
    </location>
</feature>
<evidence type="ECO:0000259" key="5">
    <source>
        <dbReference type="PROSITE" id="PS50011"/>
    </source>
</evidence>
<evidence type="ECO:0000256" key="3">
    <source>
        <dbReference type="ARBA" id="ARBA00022840"/>
    </source>
</evidence>
<dbReference type="PROSITE" id="PS50011">
    <property type="entry name" value="PROTEIN_KINASE_DOM"/>
    <property type="match status" value="1"/>
</dbReference>
<dbReference type="SUPFAM" id="SSF55073">
    <property type="entry name" value="Nucleotide cyclase"/>
    <property type="match status" value="1"/>
</dbReference>
<dbReference type="EMBL" id="MWPV01000002">
    <property type="protein sequence ID" value="OUL58460.1"/>
    <property type="molecule type" value="Genomic_DNA"/>
</dbReference>
<name>A0A244CS61_PSEDV</name>
<gene>
    <name evidence="7" type="ORF">B1199_09030</name>
</gene>
<dbReference type="InterPro" id="IPR023889">
    <property type="entry name" value="TOMM_kin_cyc"/>
</dbReference>
<dbReference type="CDD" id="cd14014">
    <property type="entry name" value="STKc_PknB_like"/>
    <property type="match status" value="1"/>
</dbReference>
<dbReference type="Proteomes" id="UP000194841">
    <property type="component" value="Unassembled WGS sequence"/>
</dbReference>